<dbReference type="PANTHER" id="PTHR37610:SF97">
    <property type="entry name" value="RETROTRANSPOSON GAG DOMAIN-CONTAINING PROTEIN"/>
    <property type="match status" value="1"/>
</dbReference>
<keyword evidence="2" id="KW-1185">Reference proteome</keyword>
<accession>A0A803NUC2</accession>
<dbReference type="EnsemblPlants" id="evm.model.02.1620">
    <property type="protein sequence ID" value="cds.evm.model.02.1620"/>
    <property type="gene ID" value="evm.TU.02.1620"/>
</dbReference>
<reference evidence="1" key="1">
    <citation type="submission" date="2018-11" db="EMBL/GenBank/DDBJ databases">
        <authorList>
            <person name="Grassa J C."/>
        </authorList>
    </citation>
    <scope>NUCLEOTIDE SEQUENCE [LARGE SCALE GENOMIC DNA]</scope>
</reference>
<dbReference type="Gramene" id="evm.model.02.1620">
    <property type="protein sequence ID" value="cds.evm.model.02.1620"/>
    <property type="gene ID" value="evm.TU.02.1620"/>
</dbReference>
<evidence type="ECO:0000313" key="1">
    <source>
        <dbReference type="EnsemblPlants" id="cds.evm.model.02.1620"/>
    </source>
</evidence>
<evidence type="ECO:0000313" key="2">
    <source>
        <dbReference type="Proteomes" id="UP000596661"/>
    </source>
</evidence>
<dbReference type="Proteomes" id="UP000596661">
    <property type="component" value="Chromosome 2"/>
</dbReference>
<dbReference type="AlphaFoldDB" id="A0A803NUC2"/>
<dbReference type="PANTHER" id="PTHR37610">
    <property type="entry name" value="CCHC-TYPE DOMAIN-CONTAINING PROTEIN"/>
    <property type="match status" value="1"/>
</dbReference>
<name>A0A803NUC2_CANSA</name>
<dbReference type="EMBL" id="UZAU01000210">
    <property type="status" value="NOT_ANNOTATED_CDS"/>
    <property type="molecule type" value="Genomic_DNA"/>
</dbReference>
<evidence type="ECO:0008006" key="3">
    <source>
        <dbReference type="Google" id="ProtNLM"/>
    </source>
</evidence>
<dbReference type="OMA" id="RPELICK"/>
<sequence>MPHTSLTIPAVPTNDDPIIPQACRRDFELSVGARNKTVFLKGTLPEPPIEDPLHHHWFCCNQMVMSWILHSVTPKIKSSIMFLDTSAAMWTELHACFDQGNGPRTFELRETLITLRQGDDSVSSNFTKLKCMWNEIQELRPRIPCTCAASIDNLAFLNQEQVLQFLTGLNESFFPVCAQILLIDPFPSFSKVFSMVIHEERQRKLKNPNFPFLVSVQESTQTPAIIAQNPFASAASTNPFLIGFPPGYGDKKKLEAPSVHNA</sequence>
<protein>
    <recommendedName>
        <fullName evidence="3">Retrotransposon gag domain-containing protein</fullName>
    </recommendedName>
</protein>
<proteinExistence type="predicted"/>
<organism evidence="1 2">
    <name type="scientific">Cannabis sativa</name>
    <name type="common">Hemp</name>
    <name type="synonym">Marijuana</name>
    <dbReference type="NCBI Taxonomy" id="3483"/>
    <lineage>
        <taxon>Eukaryota</taxon>
        <taxon>Viridiplantae</taxon>
        <taxon>Streptophyta</taxon>
        <taxon>Embryophyta</taxon>
        <taxon>Tracheophyta</taxon>
        <taxon>Spermatophyta</taxon>
        <taxon>Magnoliopsida</taxon>
        <taxon>eudicotyledons</taxon>
        <taxon>Gunneridae</taxon>
        <taxon>Pentapetalae</taxon>
        <taxon>rosids</taxon>
        <taxon>fabids</taxon>
        <taxon>Rosales</taxon>
        <taxon>Cannabaceae</taxon>
        <taxon>Cannabis</taxon>
    </lineage>
</organism>
<reference evidence="1" key="2">
    <citation type="submission" date="2021-03" db="UniProtKB">
        <authorList>
            <consortium name="EnsemblPlants"/>
        </authorList>
    </citation>
    <scope>IDENTIFICATION</scope>
</reference>